<comment type="caution">
    <text evidence="4">The sequence shown here is derived from an EMBL/GenBank/DDBJ whole genome shotgun (WGS) entry which is preliminary data.</text>
</comment>
<evidence type="ECO:0000313" key="5">
    <source>
        <dbReference type="Proteomes" id="UP000179334"/>
    </source>
</evidence>
<dbReference type="PANTHER" id="PTHR40278">
    <property type="entry name" value="DNA UTILIZATION PROTEIN HOFN"/>
    <property type="match status" value="1"/>
</dbReference>
<dbReference type="Proteomes" id="UP000179334">
    <property type="component" value="Unassembled WGS sequence"/>
</dbReference>
<dbReference type="GO" id="GO:0043107">
    <property type="term" value="P:type IV pilus-dependent motility"/>
    <property type="evidence" value="ECO:0007669"/>
    <property type="project" value="TreeGrafter"/>
</dbReference>
<dbReference type="PANTHER" id="PTHR40278:SF2">
    <property type="entry name" value="TYPE IV PILUS INNER MEMBRANE COMPONENT PILN"/>
    <property type="match status" value="1"/>
</dbReference>
<reference evidence="4 5" key="1">
    <citation type="journal article" date="2016" name="Nat. Commun.">
        <title>Thousands of microbial genomes shed light on interconnected biogeochemical processes in an aquifer system.</title>
        <authorList>
            <person name="Anantharaman K."/>
            <person name="Brown C.T."/>
            <person name="Hug L.A."/>
            <person name="Sharon I."/>
            <person name="Castelle C.J."/>
            <person name="Probst A.J."/>
            <person name="Thomas B.C."/>
            <person name="Singh A."/>
            <person name="Wilkins M.J."/>
            <person name="Karaoz U."/>
            <person name="Brodie E.L."/>
            <person name="Williams K.H."/>
            <person name="Hubbard S.S."/>
            <person name="Banfield J.F."/>
        </authorList>
    </citation>
    <scope>NUCLEOTIDE SEQUENCE [LARGE SCALE GENOMIC DNA]</scope>
</reference>
<gene>
    <name evidence="4" type="ORF">A2V91_00240</name>
</gene>
<feature type="region of interest" description="Disordered" evidence="2">
    <location>
        <begin position="181"/>
        <end position="206"/>
    </location>
</feature>
<dbReference type="InterPro" id="IPR052534">
    <property type="entry name" value="Extracell_DNA_Util/SecSys_Comp"/>
</dbReference>
<evidence type="ECO:0000256" key="2">
    <source>
        <dbReference type="SAM" id="MobiDB-lite"/>
    </source>
</evidence>
<feature type="coiled-coil region" evidence="1">
    <location>
        <begin position="48"/>
        <end position="85"/>
    </location>
</feature>
<name>A0A1F6T1D6_9PROT</name>
<sequence length="206" mass="23169">MTTRLNLLPWREMRRKEQDRQLLTIAGGAWMLMALIVLYGYLHVSALRDNQGKRNEFLQQEIARVDQEIKEIADLRKQREALIARMNVIYQLQADRIQVVRVFDELTRKLPEGVYLTAFKYSGSNISLQGVAQSNARVSAFMRNLSGSNWFADPELEVINVKDKGGDRVSEFSLKVKQVAKQKKPADDSKDGGGRAASGTAAEAGV</sequence>
<evidence type="ECO:0008006" key="6">
    <source>
        <dbReference type="Google" id="ProtNLM"/>
    </source>
</evidence>
<dbReference type="Pfam" id="PF05137">
    <property type="entry name" value="PilN"/>
    <property type="match status" value="1"/>
</dbReference>
<protein>
    <recommendedName>
        <fullName evidence="6">Pilus assembly protein PilN</fullName>
    </recommendedName>
</protein>
<evidence type="ECO:0000256" key="1">
    <source>
        <dbReference type="SAM" id="Coils"/>
    </source>
</evidence>
<feature type="compositionally biased region" description="Basic and acidic residues" evidence="2">
    <location>
        <begin position="184"/>
        <end position="193"/>
    </location>
</feature>
<dbReference type="AlphaFoldDB" id="A0A1F6T1D6"/>
<dbReference type="GO" id="GO:0043683">
    <property type="term" value="P:type IV pilus assembly"/>
    <property type="evidence" value="ECO:0007669"/>
    <property type="project" value="TreeGrafter"/>
</dbReference>
<evidence type="ECO:0000313" key="4">
    <source>
        <dbReference type="EMBL" id="OGI38970.1"/>
    </source>
</evidence>
<evidence type="ECO:0000256" key="3">
    <source>
        <dbReference type="SAM" id="Phobius"/>
    </source>
</evidence>
<keyword evidence="1" id="KW-0175">Coiled coil</keyword>
<dbReference type="EMBL" id="MFSR01000056">
    <property type="protein sequence ID" value="OGI38970.1"/>
    <property type="molecule type" value="Genomic_DNA"/>
</dbReference>
<proteinExistence type="predicted"/>
<keyword evidence="3" id="KW-0812">Transmembrane</keyword>
<organism evidence="4 5">
    <name type="scientific">Candidatus Muproteobacteria bacterium RBG_16_64_10</name>
    <dbReference type="NCBI Taxonomy" id="1817757"/>
    <lineage>
        <taxon>Bacteria</taxon>
        <taxon>Pseudomonadati</taxon>
        <taxon>Pseudomonadota</taxon>
        <taxon>Candidatus Muproteobacteria</taxon>
    </lineage>
</organism>
<dbReference type="InterPro" id="IPR007813">
    <property type="entry name" value="PilN"/>
</dbReference>
<keyword evidence="3" id="KW-0472">Membrane</keyword>
<feature type="transmembrane region" description="Helical" evidence="3">
    <location>
        <begin position="21"/>
        <end position="42"/>
    </location>
</feature>
<keyword evidence="3" id="KW-1133">Transmembrane helix</keyword>
<accession>A0A1F6T1D6</accession>